<comment type="subcellular location">
    <subcellularLocation>
        <location evidence="1">Nucleus</location>
    </subcellularLocation>
</comment>
<dbReference type="Proteomes" id="UP000054279">
    <property type="component" value="Unassembled WGS sequence"/>
</dbReference>
<dbReference type="GO" id="GO:0006281">
    <property type="term" value="P:DNA repair"/>
    <property type="evidence" value="ECO:0007669"/>
    <property type="project" value="UniProtKB-KW"/>
</dbReference>
<proteinExistence type="inferred from homology"/>
<evidence type="ECO:0000256" key="6">
    <source>
        <dbReference type="SAM" id="MobiDB-lite"/>
    </source>
</evidence>
<dbReference type="PANTHER" id="PTHR10870:SF0">
    <property type="entry name" value="CELL CYCLE CHECKPOINT PROTEIN RAD1"/>
    <property type="match status" value="1"/>
</dbReference>
<dbReference type="InterPro" id="IPR003021">
    <property type="entry name" value="Rad1_Rec1_Rad17"/>
</dbReference>
<dbReference type="GO" id="GO:0030896">
    <property type="term" value="C:checkpoint clamp complex"/>
    <property type="evidence" value="ECO:0007669"/>
    <property type="project" value="TreeGrafter"/>
</dbReference>
<evidence type="ECO:0000256" key="3">
    <source>
        <dbReference type="ARBA" id="ARBA00022763"/>
    </source>
</evidence>
<dbReference type="InterPro" id="IPR046938">
    <property type="entry name" value="DNA_clamp_sf"/>
</dbReference>
<dbReference type="OrthoDB" id="337581at2759"/>
<evidence type="ECO:0000256" key="1">
    <source>
        <dbReference type="ARBA" id="ARBA00004123"/>
    </source>
</evidence>
<dbReference type="AlphaFoldDB" id="A0A0C9UN88"/>
<evidence type="ECO:0000256" key="4">
    <source>
        <dbReference type="ARBA" id="ARBA00023204"/>
    </source>
</evidence>
<sequence length="358" mass="39013">MSQLQPEEPEHVLVASVHDVRPLATMLRGVNFGPANATIIISEAGLTVSVEEARTLLGRAYIPVTIFDEFKYNPPPQDESEQSASQDLEGDGDAGTMFAVSLDTLLECLNIFGSGSSNISQASIENQRKKKWKHGSDDSDDDRGERRNRRGAIPKGNTTIDQFFFIGSGKKTGMRLSYAGTGHPLVLILAEEATGPKTTCEIQTSENESPVDVPFDDSRKVIKIILKSSWLRDALEEIDSTCDKITFIGIPPAETLPGSSTAKGSIKPIFRLRAEGTFGSSQMDYPNDKDVLETYECAEAVKFTYRVANIASALRALQSSIRTSLRIDDEGLLSLQFMMAVGGAGAFIELRCQPLDDP</sequence>
<evidence type="ECO:0000256" key="2">
    <source>
        <dbReference type="ARBA" id="ARBA00010991"/>
    </source>
</evidence>
<keyword evidence="4" id="KW-0234">DNA repair</keyword>
<dbReference type="PANTHER" id="PTHR10870">
    <property type="entry name" value="CELL CYCLE CHECKPOINT PROTEIN RAD1"/>
    <property type="match status" value="1"/>
</dbReference>
<dbReference type="SUPFAM" id="SSF55979">
    <property type="entry name" value="DNA clamp"/>
    <property type="match status" value="1"/>
</dbReference>
<evidence type="ECO:0008006" key="9">
    <source>
        <dbReference type="Google" id="ProtNLM"/>
    </source>
</evidence>
<keyword evidence="3" id="KW-0227">DNA damage</keyword>
<feature type="region of interest" description="Disordered" evidence="6">
    <location>
        <begin position="124"/>
        <end position="154"/>
    </location>
</feature>
<gene>
    <name evidence="7" type="ORF">M422DRAFT_76693</name>
</gene>
<dbReference type="PRINTS" id="PR01245">
    <property type="entry name" value="RAD1REC1"/>
</dbReference>
<protein>
    <recommendedName>
        <fullName evidence="9">Checkpoint protein</fullName>
    </recommendedName>
</protein>
<keyword evidence="8" id="KW-1185">Reference proteome</keyword>
<feature type="region of interest" description="Disordered" evidence="6">
    <location>
        <begin position="72"/>
        <end position="92"/>
    </location>
</feature>
<evidence type="ECO:0000256" key="5">
    <source>
        <dbReference type="ARBA" id="ARBA00023242"/>
    </source>
</evidence>
<organism evidence="7 8">
    <name type="scientific">Sphaerobolus stellatus (strain SS14)</name>
    <dbReference type="NCBI Taxonomy" id="990650"/>
    <lineage>
        <taxon>Eukaryota</taxon>
        <taxon>Fungi</taxon>
        <taxon>Dikarya</taxon>
        <taxon>Basidiomycota</taxon>
        <taxon>Agaricomycotina</taxon>
        <taxon>Agaricomycetes</taxon>
        <taxon>Phallomycetidae</taxon>
        <taxon>Geastrales</taxon>
        <taxon>Sphaerobolaceae</taxon>
        <taxon>Sphaerobolus</taxon>
    </lineage>
</organism>
<dbReference type="Gene3D" id="3.70.10.10">
    <property type="match status" value="2"/>
</dbReference>
<name>A0A0C9UN88_SPHS4</name>
<reference evidence="7 8" key="1">
    <citation type="submission" date="2014-06" db="EMBL/GenBank/DDBJ databases">
        <title>Evolutionary Origins and Diversification of the Mycorrhizal Mutualists.</title>
        <authorList>
            <consortium name="DOE Joint Genome Institute"/>
            <consortium name="Mycorrhizal Genomics Consortium"/>
            <person name="Kohler A."/>
            <person name="Kuo A."/>
            <person name="Nagy L.G."/>
            <person name="Floudas D."/>
            <person name="Copeland A."/>
            <person name="Barry K.W."/>
            <person name="Cichocki N."/>
            <person name="Veneault-Fourrey C."/>
            <person name="LaButti K."/>
            <person name="Lindquist E.A."/>
            <person name="Lipzen A."/>
            <person name="Lundell T."/>
            <person name="Morin E."/>
            <person name="Murat C."/>
            <person name="Riley R."/>
            <person name="Ohm R."/>
            <person name="Sun H."/>
            <person name="Tunlid A."/>
            <person name="Henrissat B."/>
            <person name="Grigoriev I.V."/>
            <person name="Hibbett D.S."/>
            <person name="Martin F."/>
        </authorList>
    </citation>
    <scope>NUCLEOTIDE SEQUENCE [LARGE SCALE GENOMIC DNA]</scope>
    <source>
        <strain evidence="7 8">SS14</strain>
    </source>
</reference>
<evidence type="ECO:0000313" key="8">
    <source>
        <dbReference type="Proteomes" id="UP000054279"/>
    </source>
</evidence>
<evidence type="ECO:0000313" key="7">
    <source>
        <dbReference type="EMBL" id="KIJ30322.1"/>
    </source>
</evidence>
<dbReference type="Pfam" id="PF02144">
    <property type="entry name" value="Rad1"/>
    <property type="match status" value="1"/>
</dbReference>
<keyword evidence="5" id="KW-0539">Nucleus</keyword>
<dbReference type="HOGENOM" id="CLU_035332_1_0_1"/>
<accession>A0A0C9UN88</accession>
<dbReference type="EMBL" id="KN837264">
    <property type="protein sequence ID" value="KIJ30322.1"/>
    <property type="molecule type" value="Genomic_DNA"/>
</dbReference>
<dbReference type="GO" id="GO:0000077">
    <property type="term" value="P:DNA damage checkpoint signaling"/>
    <property type="evidence" value="ECO:0007669"/>
    <property type="project" value="InterPro"/>
</dbReference>
<comment type="similarity">
    <text evidence="2">Belongs to the rad1 family.</text>
</comment>